<dbReference type="HOGENOM" id="CLU_1214115_0_0_6"/>
<organism evidence="1 2">
    <name type="scientific">SAR86 cluster bacterium SAR86A</name>
    <dbReference type="NCBI Taxonomy" id="1123866"/>
    <lineage>
        <taxon>Bacteria</taxon>
        <taxon>Pseudomonadati</taxon>
        <taxon>Pseudomonadota</taxon>
        <taxon>Gammaproteobacteria</taxon>
        <taxon>SAR86 cluster</taxon>
    </lineage>
</organism>
<name>J4KRN8_9GAMM</name>
<dbReference type="AlphaFoldDB" id="J4KRN8"/>
<evidence type="ECO:0000313" key="2">
    <source>
        <dbReference type="Proteomes" id="UP000010305"/>
    </source>
</evidence>
<evidence type="ECO:0000313" key="1">
    <source>
        <dbReference type="EMBL" id="EJP71279.1"/>
    </source>
</evidence>
<dbReference type="Proteomes" id="UP000010305">
    <property type="component" value="Unassembled WGS sequence"/>
</dbReference>
<protein>
    <recommendedName>
        <fullName evidence="3">Outer membrane protein beta-barrel domain-containing protein</fullName>
    </recommendedName>
</protein>
<sequence length="228" mass="25130">MKRYFLSLILIASFNINADKDDDKSSDFDYSYLELSIIQTDTTDIGAKITLPLPGGLYIVAERRAEEIDSQNGSYERIINSARLGIHAGIGDIFGSISSKGVKLSVKNIFDVYAELGIKGTAYETNINSFSEDDSKANAVAGIRFGSPKGWEGKLFVDFSKDAEVVQKECPTGQVCTQSIEFMLDEDSDQKIGAGILYNFNKRSAISVEMFSSKLFDTSLKIGYLINF</sequence>
<gene>
    <name evidence="1" type="ORF">NT01SARS_1087</name>
</gene>
<evidence type="ECO:0008006" key="3">
    <source>
        <dbReference type="Google" id="ProtNLM"/>
    </source>
</evidence>
<accession>J4KRN8</accession>
<reference evidence="1 2" key="1">
    <citation type="journal article" date="2012" name="ISME J.">
        <title>Genomic insights to SAR86, an abundant and uncultivated marine bacterial lineage.</title>
        <authorList>
            <person name="Dupont C.L."/>
            <person name="Rusch D.B."/>
            <person name="Yooseph S."/>
            <person name="Lombardo M.J."/>
            <person name="Richter R.A."/>
            <person name="Valas R."/>
            <person name="Novotny M."/>
            <person name="Yee-Greenbaum J."/>
            <person name="Selengut J.D."/>
            <person name="Haft D.H."/>
            <person name="Halpern A.L."/>
            <person name="Lasken R.S."/>
            <person name="Nealson K."/>
            <person name="Friedman R."/>
            <person name="Venter J.C."/>
        </authorList>
    </citation>
    <scope>NUCLEOTIDE SEQUENCE [LARGE SCALE GENOMIC DNA]</scope>
</reference>
<proteinExistence type="predicted"/>
<dbReference type="EMBL" id="JH611157">
    <property type="protein sequence ID" value="EJP71279.1"/>
    <property type="molecule type" value="Genomic_DNA"/>
</dbReference>
<dbReference type="STRING" id="1123866.NT01SARS_1087"/>